<evidence type="ECO:0000256" key="2">
    <source>
        <dbReference type="SAM" id="MobiDB-lite"/>
    </source>
</evidence>
<feature type="domain" description="EamA" evidence="4">
    <location>
        <begin position="2"/>
        <end position="127"/>
    </location>
</feature>
<keyword evidence="3" id="KW-0472">Membrane</keyword>
<dbReference type="InterPro" id="IPR037185">
    <property type="entry name" value="EmrE-like"/>
</dbReference>
<dbReference type="SUPFAM" id="SSF103481">
    <property type="entry name" value="Multidrug resistance efflux transporter EmrE"/>
    <property type="match status" value="2"/>
</dbReference>
<feature type="transmembrane region" description="Helical" evidence="3">
    <location>
        <begin position="290"/>
        <end position="309"/>
    </location>
</feature>
<gene>
    <name evidence="5" type="ORF">EII10_10265</name>
</gene>
<dbReference type="AlphaFoldDB" id="A0A3P1V0W3"/>
<evidence type="ECO:0000313" key="6">
    <source>
        <dbReference type="Proteomes" id="UP000271272"/>
    </source>
</evidence>
<organism evidence="5 6">
    <name type="scientific">Actinomyces bowdenii</name>
    <dbReference type="NCBI Taxonomy" id="131109"/>
    <lineage>
        <taxon>Bacteria</taxon>
        <taxon>Bacillati</taxon>
        <taxon>Actinomycetota</taxon>
        <taxon>Actinomycetes</taxon>
        <taxon>Actinomycetales</taxon>
        <taxon>Actinomycetaceae</taxon>
        <taxon>Actinomyces</taxon>
    </lineage>
</organism>
<accession>A0A3P1V0W3</accession>
<dbReference type="PANTHER" id="PTHR22911:SF79">
    <property type="entry name" value="MOBA-LIKE NTP TRANSFERASE DOMAIN-CONTAINING PROTEIN"/>
    <property type="match status" value="1"/>
</dbReference>
<dbReference type="GO" id="GO:0016020">
    <property type="term" value="C:membrane"/>
    <property type="evidence" value="ECO:0007669"/>
    <property type="project" value="InterPro"/>
</dbReference>
<feature type="region of interest" description="Disordered" evidence="2">
    <location>
        <begin position="315"/>
        <end position="340"/>
    </location>
</feature>
<feature type="transmembrane region" description="Helical" evidence="3">
    <location>
        <begin position="143"/>
        <end position="164"/>
    </location>
</feature>
<dbReference type="PANTHER" id="PTHR22911">
    <property type="entry name" value="ACYL-MALONYL CONDENSING ENZYME-RELATED"/>
    <property type="match status" value="1"/>
</dbReference>
<comment type="similarity">
    <text evidence="1">Belongs to the EamA transporter family.</text>
</comment>
<evidence type="ECO:0000313" key="5">
    <source>
        <dbReference type="EMBL" id="RRD26233.1"/>
    </source>
</evidence>
<keyword evidence="3" id="KW-1133">Transmembrane helix</keyword>
<evidence type="ECO:0000256" key="1">
    <source>
        <dbReference type="ARBA" id="ARBA00007362"/>
    </source>
</evidence>
<feature type="transmembrane region" description="Helical" evidence="3">
    <location>
        <begin position="234"/>
        <end position="253"/>
    </location>
</feature>
<dbReference type="EMBL" id="RQZC01000021">
    <property type="protein sequence ID" value="RRD26233.1"/>
    <property type="molecule type" value="Genomic_DNA"/>
</dbReference>
<keyword evidence="6" id="KW-1185">Reference proteome</keyword>
<protein>
    <submittedName>
        <fullName evidence="5">DMT family transporter</fullName>
    </submittedName>
</protein>
<evidence type="ECO:0000259" key="4">
    <source>
        <dbReference type="Pfam" id="PF00892"/>
    </source>
</evidence>
<dbReference type="Proteomes" id="UP000271272">
    <property type="component" value="Unassembled WGS sequence"/>
</dbReference>
<feature type="domain" description="EamA" evidence="4">
    <location>
        <begin position="219"/>
        <end position="302"/>
    </location>
</feature>
<dbReference type="InterPro" id="IPR000620">
    <property type="entry name" value="EamA_dom"/>
</dbReference>
<dbReference type="Pfam" id="PF00892">
    <property type="entry name" value="EamA"/>
    <property type="match status" value="2"/>
</dbReference>
<feature type="transmembrane region" description="Helical" evidence="3">
    <location>
        <begin position="265"/>
        <end position="284"/>
    </location>
</feature>
<dbReference type="OrthoDB" id="4485708at2"/>
<feature type="transmembrane region" description="Helical" evidence="3">
    <location>
        <begin position="24"/>
        <end position="48"/>
    </location>
</feature>
<feature type="transmembrane region" description="Helical" evidence="3">
    <location>
        <begin position="87"/>
        <end position="104"/>
    </location>
</feature>
<feature type="transmembrane region" description="Helical" evidence="3">
    <location>
        <begin position="55"/>
        <end position="75"/>
    </location>
</feature>
<sequence>MFLSSSLMGGIGAFARYINAPGDFIAFCRSFSGIIGMSLFFLAVGGFAKLRATRFTPSIFFSGMFLGLLSSLYVISTQYTTLANASFLIYTGPIYSTVLATIFLREPFKPVMIASLVAVLAGTLLIVQIVSENGFGLDLDAKYLFGNIIALLSGVAYGLYLFVSRYRTDCDSNIRAWYNFLFAVCTIGVMLAMRWSKLEYVVRDEVNGVPTARIDETGSIVTMPWSISGMDGRSWIVLVAAALITGFGAFYFLTVASRILLAGELATISYQETIMASLLGFFLFHEHLTGLQMLGGVLIIGGGISQVYFSTRADQPSRAAQGPRAEASPGSAQPQPVDAT</sequence>
<evidence type="ECO:0000256" key="3">
    <source>
        <dbReference type="SAM" id="Phobius"/>
    </source>
</evidence>
<reference evidence="5 6" key="1">
    <citation type="submission" date="2018-11" db="EMBL/GenBank/DDBJ databases">
        <title>Genomes From Bacteria Associated with the Canine Oral Cavity: a Test Case for Automated Genome-Based Taxonomic Assignment.</title>
        <authorList>
            <person name="Coil D.A."/>
            <person name="Jospin G."/>
            <person name="Darling A.E."/>
            <person name="Wallis C."/>
            <person name="Davis I.J."/>
            <person name="Harris S."/>
            <person name="Eisen J.A."/>
            <person name="Holcombe L.J."/>
            <person name="O'Flynn C."/>
        </authorList>
    </citation>
    <scope>NUCLEOTIDE SEQUENCE [LARGE SCALE GENOMIC DNA]</scope>
    <source>
        <strain evidence="5 6">OH5050</strain>
    </source>
</reference>
<name>A0A3P1V0W3_9ACTO</name>
<comment type="caution">
    <text evidence="5">The sequence shown here is derived from an EMBL/GenBank/DDBJ whole genome shotgun (WGS) entry which is preliminary data.</text>
</comment>
<feature type="transmembrane region" description="Helical" evidence="3">
    <location>
        <begin position="111"/>
        <end position="131"/>
    </location>
</feature>
<proteinExistence type="inferred from homology"/>
<dbReference type="Gene3D" id="1.10.3730.20">
    <property type="match status" value="1"/>
</dbReference>
<feature type="transmembrane region" description="Helical" evidence="3">
    <location>
        <begin position="176"/>
        <end position="195"/>
    </location>
</feature>
<keyword evidence="3" id="KW-0812">Transmembrane</keyword>